<feature type="domain" description="FAS1" evidence="1">
    <location>
        <begin position="70"/>
        <end position="214"/>
    </location>
</feature>
<accession>A0A1H3XFU0</accession>
<sequence length="217" mass="23147">MNLQTIVRAKLFIVLVALLGGVGYGIAQNKEVKNNVKTTEGKAVQLKVDGSNLSVLDNNNTKPVSQTKEFTDIFTFLTDSEDHAILVRAIKVTGLKETLEGKGRFTAFAPNDAAFNALGDEVLESLFKAENRAVLKEVISYHVMPGSQGVNELTRAVNGNGGEARLKTLNGSTLNVRLNGDKVVIVGANGAKATIVSGDKVQNNGMVHTINTVVMPN</sequence>
<gene>
    <name evidence="2" type="ORF">SAMN04487990_1057</name>
</gene>
<dbReference type="GO" id="GO:0007155">
    <property type="term" value="P:cell adhesion"/>
    <property type="evidence" value="ECO:0007669"/>
    <property type="project" value="TreeGrafter"/>
</dbReference>
<evidence type="ECO:0000313" key="3">
    <source>
        <dbReference type="Proteomes" id="UP000198846"/>
    </source>
</evidence>
<protein>
    <submittedName>
        <fullName evidence="2">Uncaracterized surface protein containing fasciclin (FAS1) repeats</fullName>
    </submittedName>
</protein>
<dbReference type="InterPro" id="IPR050904">
    <property type="entry name" value="Adhesion/Biosynth-related"/>
</dbReference>
<evidence type="ECO:0000313" key="2">
    <source>
        <dbReference type="EMBL" id="SDZ98203.1"/>
    </source>
</evidence>
<organism evidence="2 3">
    <name type="scientific">Bizionia paragorgiae</name>
    <dbReference type="NCBI Taxonomy" id="283786"/>
    <lineage>
        <taxon>Bacteria</taxon>
        <taxon>Pseudomonadati</taxon>
        <taxon>Bacteroidota</taxon>
        <taxon>Flavobacteriia</taxon>
        <taxon>Flavobacteriales</taxon>
        <taxon>Flavobacteriaceae</taxon>
        <taxon>Bizionia</taxon>
    </lineage>
</organism>
<dbReference type="STRING" id="283786.SAMN04487990_1057"/>
<keyword evidence="3" id="KW-1185">Reference proteome</keyword>
<dbReference type="AlphaFoldDB" id="A0A1H3XFU0"/>
<dbReference type="PANTHER" id="PTHR10900">
    <property type="entry name" value="PERIOSTIN-RELATED"/>
    <property type="match status" value="1"/>
</dbReference>
<dbReference type="Gene3D" id="2.30.180.10">
    <property type="entry name" value="FAS1 domain"/>
    <property type="match status" value="1"/>
</dbReference>
<dbReference type="FunFam" id="2.30.180.10:FF:000032">
    <property type="entry name" value="Fasciclin domain-containing protein, putative"/>
    <property type="match status" value="1"/>
</dbReference>
<dbReference type="GO" id="GO:0005615">
    <property type="term" value="C:extracellular space"/>
    <property type="evidence" value="ECO:0007669"/>
    <property type="project" value="TreeGrafter"/>
</dbReference>
<proteinExistence type="predicted"/>
<dbReference type="SMART" id="SM00554">
    <property type="entry name" value="FAS1"/>
    <property type="match status" value="1"/>
</dbReference>
<evidence type="ECO:0000259" key="1">
    <source>
        <dbReference type="PROSITE" id="PS50213"/>
    </source>
</evidence>
<dbReference type="InterPro" id="IPR036378">
    <property type="entry name" value="FAS1_dom_sf"/>
</dbReference>
<dbReference type="GO" id="GO:0031012">
    <property type="term" value="C:extracellular matrix"/>
    <property type="evidence" value="ECO:0007669"/>
    <property type="project" value="TreeGrafter"/>
</dbReference>
<dbReference type="PROSITE" id="PS50213">
    <property type="entry name" value="FAS1"/>
    <property type="match status" value="1"/>
</dbReference>
<dbReference type="Pfam" id="PF02469">
    <property type="entry name" value="Fasciclin"/>
    <property type="match status" value="1"/>
</dbReference>
<dbReference type="RefSeq" id="WP_092132954.1">
    <property type="nucleotide sequence ID" value="NZ_FNQK01000005.1"/>
</dbReference>
<name>A0A1H3XFU0_BIZPA</name>
<dbReference type="SUPFAM" id="SSF82153">
    <property type="entry name" value="FAS1 domain"/>
    <property type="match status" value="1"/>
</dbReference>
<dbReference type="PANTHER" id="PTHR10900:SF77">
    <property type="entry name" value="FI19380P1"/>
    <property type="match status" value="1"/>
</dbReference>
<dbReference type="GO" id="GO:0030198">
    <property type="term" value="P:extracellular matrix organization"/>
    <property type="evidence" value="ECO:0007669"/>
    <property type="project" value="TreeGrafter"/>
</dbReference>
<dbReference type="InterPro" id="IPR000782">
    <property type="entry name" value="FAS1_domain"/>
</dbReference>
<reference evidence="3" key="1">
    <citation type="submission" date="2016-10" db="EMBL/GenBank/DDBJ databases">
        <authorList>
            <person name="Varghese N."/>
            <person name="Submissions S."/>
        </authorList>
    </citation>
    <scope>NUCLEOTIDE SEQUENCE [LARGE SCALE GENOMIC DNA]</scope>
    <source>
        <strain evidence="3">DSM 23842</strain>
    </source>
</reference>
<dbReference type="EMBL" id="FNQK01000005">
    <property type="protein sequence ID" value="SDZ98203.1"/>
    <property type="molecule type" value="Genomic_DNA"/>
</dbReference>
<dbReference type="OrthoDB" id="9800666at2"/>
<dbReference type="Proteomes" id="UP000198846">
    <property type="component" value="Unassembled WGS sequence"/>
</dbReference>
<dbReference type="GO" id="GO:0050839">
    <property type="term" value="F:cell adhesion molecule binding"/>
    <property type="evidence" value="ECO:0007669"/>
    <property type="project" value="TreeGrafter"/>
</dbReference>